<dbReference type="Proteomes" id="UP000236723">
    <property type="component" value="Unassembled WGS sequence"/>
</dbReference>
<feature type="region of interest" description="Disordered" evidence="1">
    <location>
        <begin position="205"/>
        <end position="227"/>
    </location>
</feature>
<keyword evidence="2" id="KW-0732">Signal</keyword>
<reference evidence="4" key="1">
    <citation type="submission" date="2016-10" db="EMBL/GenBank/DDBJ databases">
        <authorList>
            <person name="Varghese N."/>
            <person name="Submissions S."/>
        </authorList>
    </citation>
    <scope>NUCLEOTIDE SEQUENCE [LARGE SCALE GENOMIC DNA]</scope>
    <source>
        <strain evidence="4">DSM 43163</strain>
    </source>
</reference>
<feature type="compositionally biased region" description="Gly residues" evidence="1">
    <location>
        <begin position="215"/>
        <end position="227"/>
    </location>
</feature>
<evidence type="ECO:0008006" key="5">
    <source>
        <dbReference type="Google" id="ProtNLM"/>
    </source>
</evidence>
<proteinExistence type="predicted"/>
<organism evidence="3 4">
    <name type="scientific">Thermomonospora echinospora</name>
    <dbReference type="NCBI Taxonomy" id="1992"/>
    <lineage>
        <taxon>Bacteria</taxon>
        <taxon>Bacillati</taxon>
        <taxon>Actinomycetota</taxon>
        <taxon>Actinomycetes</taxon>
        <taxon>Streptosporangiales</taxon>
        <taxon>Thermomonosporaceae</taxon>
        <taxon>Thermomonospora</taxon>
    </lineage>
</organism>
<dbReference type="EMBL" id="FNVO01000015">
    <property type="protein sequence ID" value="SEG82480.1"/>
    <property type="molecule type" value="Genomic_DNA"/>
</dbReference>
<name>A0A1H6DB40_9ACTN</name>
<evidence type="ECO:0000256" key="1">
    <source>
        <dbReference type="SAM" id="MobiDB-lite"/>
    </source>
</evidence>
<dbReference type="AlphaFoldDB" id="A0A1H6DB40"/>
<feature type="signal peptide" evidence="2">
    <location>
        <begin position="1"/>
        <end position="25"/>
    </location>
</feature>
<evidence type="ECO:0000256" key="2">
    <source>
        <dbReference type="SAM" id="SignalP"/>
    </source>
</evidence>
<keyword evidence="4" id="KW-1185">Reference proteome</keyword>
<gene>
    <name evidence="3" type="ORF">SAMN04489712_11532</name>
</gene>
<feature type="chain" id="PRO_5009295699" description="Lipoprotein" evidence="2">
    <location>
        <begin position="26"/>
        <end position="227"/>
    </location>
</feature>
<evidence type="ECO:0000313" key="3">
    <source>
        <dbReference type="EMBL" id="SEG82480.1"/>
    </source>
</evidence>
<accession>A0A1H6DB40</accession>
<dbReference type="OrthoDB" id="3230981at2"/>
<evidence type="ECO:0000313" key="4">
    <source>
        <dbReference type="Proteomes" id="UP000236723"/>
    </source>
</evidence>
<dbReference type="RefSeq" id="WP_103941638.1">
    <property type="nucleotide sequence ID" value="NZ_FNVO01000015.1"/>
</dbReference>
<sequence length="227" mass="24775">MRIRSVPPMVALASSLLLLPSCGSADQDDAGGKEPRTGEKISLTEEFKKARNQAKTDFERGIWDRAIKAGKISQADYEESFGRYRQCAQDAGYRETYTKQSNGTYRINPPSLPDDKSLDQYLKTTGDCAEAAGLTRVEALLRTQVDNPDRLADPREVVVRCLLKEGLISGDYTAEQLGKDAKDGFRKVPFDLADPRVKQCLDKGGYAVEVQGPRNGPGAGPEQTSGG</sequence>
<protein>
    <recommendedName>
        <fullName evidence="5">Lipoprotein</fullName>
    </recommendedName>
</protein>